<protein>
    <submittedName>
        <fullName evidence="1">Uncharacterized protein</fullName>
    </submittedName>
</protein>
<evidence type="ECO:0000313" key="1">
    <source>
        <dbReference type="EMBL" id="GFT19989.1"/>
    </source>
</evidence>
<dbReference type="AlphaFoldDB" id="A0A8X6NK95"/>
<dbReference type="Proteomes" id="UP000887013">
    <property type="component" value="Unassembled WGS sequence"/>
</dbReference>
<organism evidence="1 2">
    <name type="scientific">Nephila pilipes</name>
    <name type="common">Giant wood spider</name>
    <name type="synonym">Nephila maculata</name>
    <dbReference type="NCBI Taxonomy" id="299642"/>
    <lineage>
        <taxon>Eukaryota</taxon>
        <taxon>Metazoa</taxon>
        <taxon>Ecdysozoa</taxon>
        <taxon>Arthropoda</taxon>
        <taxon>Chelicerata</taxon>
        <taxon>Arachnida</taxon>
        <taxon>Araneae</taxon>
        <taxon>Araneomorphae</taxon>
        <taxon>Entelegynae</taxon>
        <taxon>Araneoidea</taxon>
        <taxon>Nephilidae</taxon>
        <taxon>Nephila</taxon>
    </lineage>
</organism>
<dbReference type="EMBL" id="BMAW01059200">
    <property type="protein sequence ID" value="GFT19989.1"/>
    <property type="molecule type" value="Genomic_DNA"/>
</dbReference>
<name>A0A8X6NK95_NEPPI</name>
<accession>A0A8X6NK95</accession>
<keyword evidence="2" id="KW-1185">Reference proteome</keyword>
<proteinExistence type="predicted"/>
<reference evidence="1" key="1">
    <citation type="submission" date="2020-08" db="EMBL/GenBank/DDBJ databases">
        <title>Multicomponent nature underlies the extraordinary mechanical properties of spider dragline silk.</title>
        <authorList>
            <person name="Kono N."/>
            <person name="Nakamura H."/>
            <person name="Mori M."/>
            <person name="Yoshida Y."/>
            <person name="Ohtoshi R."/>
            <person name="Malay A.D."/>
            <person name="Moran D.A.P."/>
            <person name="Tomita M."/>
            <person name="Numata K."/>
            <person name="Arakawa K."/>
        </authorList>
    </citation>
    <scope>NUCLEOTIDE SEQUENCE</scope>
</reference>
<sequence>MGYEENLFITENEFTERVKKPLRDYDGLGSLEERKQSSFLIYHALYSSPNCYLSPNVHKTTNDSVCDNDGEHCGGDAHSDD</sequence>
<evidence type="ECO:0000313" key="2">
    <source>
        <dbReference type="Proteomes" id="UP000887013"/>
    </source>
</evidence>
<comment type="caution">
    <text evidence="1">The sequence shown here is derived from an EMBL/GenBank/DDBJ whole genome shotgun (WGS) entry which is preliminary data.</text>
</comment>
<gene>
    <name evidence="1" type="ORF">NPIL_587121</name>
</gene>
<feature type="non-terminal residue" evidence="1">
    <location>
        <position position="1"/>
    </location>
</feature>